<dbReference type="PROSITE" id="PS00107">
    <property type="entry name" value="PROTEIN_KINASE_ATP"/>
    <property type="match status" value="1"/>
</dbReference>
<dbReference type="InterPro" id="IPR008271">
    <property type="entry name" value="Ser/Thr_kinase_AS"/>
</dbReference>
<feature type="compositionally biased region" description="Low complexity" evidence="6">
    <location>
        <begin position="125"/>
        <end position="135"/>
    </location>
</feature>
<evidence type="ECO:0000259" key="7">
    <source>
        <dbReference type="PROSITE" id="PS50011"/>
    </source>
</evidence>
<sequence>MPAPPRGPAGSTAAADTWTISFDEPPAEPRTDDRAPTRKDHFNREPPALRQDDRAVTRKEPAGLEHAPGRPDAITRKEPSGSEDVAPGRPDAITRKEPSALDDSDKSRPLARPLAGKTGRAVAVSGRISTRSSSSQVNAEGKQVRLLPGRRVPGTRYRLIRWLGEGGMGVVYEAEHEDIERRVALKILRPEASEDPQQAAHFRDEARAASRIGSPNIVEIFDFGELPDGRLMFAMELLNGHGLDSELDKCPMDQARMIGILRQVCKGLAAAHEVGIIHRDVKPDNIILVTHNGKADWVKVVDFGIATVHAETDAGAAGTPHYMAPEQVLGQSFDGRLDMYSFGCTAYELLVGKPPFVAPTIEEILENQLTQNPTPPSGCARPARCTRRSRR</sequence>
<dbReference type="SMART" id="SM00220">
    <property type="entry name" value="S_TKc"/>
    <property type="match status" value="1"/>
</dbReference>
<evidence type="ECO:0000313" key="9">
    <source>
        <dbReference type="Proteomes" id="UP001150924"/>
    </source>
</evidence>
<dbReference type="PROSITE" id="PS00108">
    <property type="entry name" value="PROTEIN_KINASE_ST"/>
    <property type="match status" value="1"/>
</dbReference>
<keyword evidence="3 8" id="KW-0418">Kinase</keyword>
<evidence type="ECO:0000256" key="5">
    <source>
        <dbReference type="PROSITE-ProRule" id="PRU10141"/>
    </source>
</evidence>
<dbReference type="InterPro" id="IPR000719">
    <property type="entry name" value="Prot_kinase_dom"/>
</dbReference>
<dbReference type="GO" id="GO:0004674">
    <property type="term" value="F:protein serine/threonine kinase activity"/>
    <property type="evidence" value="ECO:0007669"/>
    <property type="project" value="TreeGrafter"/>
</dbReference>
<dbReference type="EMBL" id="JAPNKE010000002">
    <property type="protein sequence ID" value="MCY1012769.1"/>
    <property type="molecule type" value="Genomic_DNA"/>
</dbReference>
<feature type="compositionally biased region" description="Basic and acidic residues" evidence="6">
    <location>
        <begin position="27"/>
        <end position="44"/>
    </location>
</feature>
<reference evidence="8" key="1">
    <citation type="submission" date="2022-11" db="EMBL/GenBank/DDBJ databases">
        <title>Minimal conservation of predation-associated metabolite biosynthetic gene clusters underscores biosynthetic potential of Myxococcota including descriptions for ten novel species: Archangium lansinium sp. nov., Myxococcus landrumus sp. nov., Nannocystis bai.</title>
        <authorList>
            <person name="Ahearne A."/>
            <person name="Stevens C."/>
            <person name="Phillips K."/>
        </authorList>
    </citation>
    <scope>NUCLEOTIDE SEQUENCE</scope>
    <source>
        <strain evidence="8">Na p29</strain>
    </source>
</reference>
<dbReference type="SUPFAM" id="SSF56112">
    <property type="entry name" value="Protein kinase-like (PK-like)"/>
    <property type="match status" value="1"/>
</dbReference>
<evidence type="ECO:0000256" key="1">
    <source>
        <dbReference type="ARBA" id="ARBA00022679"/>
    </source>
</evidence>
<evidence type="ECO:0000256" key="6">
    <source>
        <dbReference type="SAM" id="MobiDB-lite"/>
    </source>
</evidence>
<feature type="compositionally biased region" description="Basic and acidic residues" evidence="6">
    <location>
        <begin position="50"/>
        <end position="80"/>
    </location>
</feature>
<feature type="compositionally biased region" description="Basic and acidic residues" evidence="6">
    <location>
        <begin position="92"/>
        <end position="108"/>
    </location>
</feature>
<dbReference type="InterPro" id="IPR017441">
    <property type="entry name" value="Protein_kinase_ATP_BS"/>
</dbReference>
<dbReference type="AlphaFoldDB" id="A0A9X3EYM9"/>
<protein>
    <submittedName>
        <fullName evidence="8">Serine/threonine-protein kinase</fullName>
    </submittedName>
</protein>
<dbReference type="GO" id="GO:0005524">
    <property type="term" value="F:ATP binding"/>
    <property type="evidence" value="ECO:0007669"/>
    <property type="project" value="UniProtKB-UniRule"/>
</dbReference>
<evidence type="ECO:0000256" key="4">
    <source>
        <dbReference type="ARBA" id="ARBA00022840"/>
    </source>
</evidence>
<dbReference type="PANTHER" id="PTHR43289">
    <property type="entry name" value="MITOGEN-ACTIVATED PROTEIN KINASE KINASE KINASE 20-RELATED"/>
    <property type="match status" value="1"/>
</dbReference>
<dbReference type="Pfam" id="PF00069">
    <property type="entry name" value="Pkinase"/>
    <property type="match status" value="1"/>
</dbReference>
<evidence type="ECO:0000256" key="2">
    <source>
        <dbReference type="ARBA" id="ARBA00022741"/>
    </source>
</evidence>
<keyword evidence="2 5" id="KW-0547">Nucleotide-binding</keyword>
<name>A0A9X3EYM9_9BACT</name>
<dbReference type="CDD" id="cd14014">
    <property type="entry name" value="STKc_PknB_like"/>
    <property type="match status" value="1"/>
</dbReference>
<evidence type="ECO:0000313" key="8">
    <source>
        <dbReference type="EMBL" id="MCY1012769.1"/>
    </source>
</evidence>
<dbReference type="PANTHER" id="PTHR43289:SF6">
    <property type="entry name" value="SERINE_THREONINE-PROTEIN KINASE NEKL-3"/>
    <property type="match status" value="1"/>
</dbReference>
<proteinExistence type="predicted"/>
<dbReference type="InterPro" id="IPR011009">
    <property type="entry name" value="Kinase-like_dom_sf"/>
</dbReference>
<keyword evidence="1" id="KW-0808">Transferase</keyword>
<gene>
    <name evidence="8" type="ORF">OV079_45990</name>
</gene>
<feature type="region of interest" description="Disordered" evidence="6">
    <location>
        <begin position="1"/>
        <end position="143"/>
    </location>
</feature>
<keyword evidence="4 5" id="KW-0067">ATP-binding</keyword>
<dbReference type="Gene3D" id="3.30.200.20">
    <property type="entry name" value="Phosphorylase Kinase, domain 1"/>
    <property type="match status" value="1"/>
</dbReference>
<evidence type="ECO:0000256" key="3">
    <source>
        <dbReference type="ARBA" id="ARBA00022777"/>
    </source>
</evidence>
<comment type="caution">
    <text evidence="8">The sequence shown here is derived from an EMBL/GenBank/DDBJ whole genome shotgun (WGS) entry which is preliminary data.</text>
</comment>
<dbReference type="PROSITE" id="PS50011">
    <property type="entry name" value="PROTEIN_KINASE_DOM"/>
    <property type="match status" value="1"/>
</dbReference>
<feature type="region of interest" description="Disordered" evidence="6">
    <location>
        <begin position="367"/>
        <end position="391"/>
    </location>
</feature>
<feature type="binding site" evidence="5">
    <location>
        <position position="186"/>
    </location>
    <ligand>
        <name>ATP</name>
        <dbReference type="ChEBI" id="CHEBI:30616"/>
    </ligand>
</feature>
<keyword evidence="9" id="KW-1185">Reference proteome</keyword>
<dbReference type="RefSeq" id="WP_267776292.1">
    <property type="nucleotide sequence ID" value="NZ_JAPNKE010000002.1"/>
</dbReference>
<organism evidence="8 9">
    <name type="scientific">Nannocystis pusilla</name>
    <dbReference type="NCBI Taxonomy" id="889268"/>
    <lineage>
        <taxon>Bacteria</taxon>
        <taxon>Pseudomonadati</taxon>
        <taxon>Myxococcota</taxon>
        <taxon>Polyangia</taxon>
        <taxon>Nannocystales</taxon>
        <taxon>Nannocystaceae</taxon>
        <taxon>Nannocystis</taxon>
    </lineage>
</organism>
<dbReference type="Gene3D" id="1.10.510.10">
    <property type="entry name" value="Transferase(Phosphotransferase) domain 1"/>
    <property type="match status" value="1"/>
</dbReference>
<feature type="domain" description="Protein kinase" evidence="7">
    <location>
        <begin position="157"/>
        <end position="391"/>
    </location>
</feature>
<accession>A0A9X3EYM9</accession>
<dbReference type="Proteomes" id="UP001150924">
    <property type="component" value="Unassembled WGS sequence"/>
</dbReference>